<feature type="transmembrane region" description="Helical" evidence="7">
    <location>
        <begin position="197"/>
        <end position="215"/>
    </location>
</feature>
<dbReference type="AlphaFoldDB" id="A0A9D1DV29"/>
<feature type="domain" description="ABC transmembrane type-1" evidence="8">
    <location>
        <begin position="74"/>
        <end position="254"/>
    </location>
</feature>
<dbReference type="SUPFAM" id="SSF161098">
    <property type="entry name" value="MetI-like"/>
    <property type="match status" value="1"/>
</dbReference>
<reference evidence="9" key="2">
    <citation type="journal article" date="2021" name="PeerJ">
        <title>Extensive microbial diversity within the chicken gut microbiome revealed by metagenomics and culture.</title>
        <authorList>
            <person name="Gilroy R."/>
            <person name="Ravi A."/>
            <person name="Getino M."/>
            <person name="Pursley I."/>
            <person name="Horton D.L."/>
            <person name="Alikhan N.F."/>
            <person name="Baker D."/>
            <person name="Gharbi K."/>
            <person name="Hall N."/>
            <person name="Watson M."/>
            <person name="Adriaenssens E.M."/>
            <person name="Foster-Nyarko E."/>
            <person name="Jarju S."/>
            <person name="Secka A."/>
            <person name="Antonio M."/>
            <person name="Oren A."/>
            <person name="Chaudhuri R.R."/>
            <person name="La Ragione R."/>
            <person name="Hildebrand F."/>
            <person name="Pallen M.J."/>
        </authorList>
    </citation>
    <scope>NUCLEOTIDE SEQUENCE</scope>
    <source>
        <strain evidence="9">CHK184-20233</strain>
    </source>
</reference>
<comment type="similarity">
    <text evidence="7">Belongs to the binding-protein-dependent transport system permease family.</text>
</comment>
<feature type="transmembrane region" description="Helical" evidence="7">
    <location>
        <begin position="139"/>
        <end position="156"/>
    </location>
</feature>
<keyword evidence="4 7" id="KW-0812">Transmembrane</keyword>
<dbReference type="GO" id="GO:0005886">
    <property type="term" value="C:plasma membrane"/>
    <property type="evidence" value="ECO:0007669"/>
    <property type="project" value="UniProtKB-SubCell"/>
</dbReference>
<evidence type="ECO:0000256" key="2">
    <source>
        <dbReference type="ARBA" id="ARBA00022448"/>
    </source>
</evidence>
<feature type="transmembrane region" description="Helical" evidence="7">
    <location>
        <begin position="235"/>
        <end position="254"/>
    </location>
</feature>
<dbReference type="PANTHER" id="PTHR30151:SF19">
    <property type="entry name" value="ABC TRANSPORTER PERMEASE"/>
    <property type="match status" value="1"/>
</dbReference>
<comment type="caution">
    <text evidence="9">The sequence shown here is derived from an EMBL/GenBank/DDBJ whole genome shotgun (WGS) entry which is preliminary data.</text>
</comment>
<evidence type="ECO:0000256" key="1">
    <source>
        <dbReference type="ARBA" id="ARBA00004651"/>
    </source>
</evidence>
<feature type="transmembrane region" description="Helical" evidence="7">
    <location>
        <begin position="20"/>
        <end position="40"/>
    </location>
</feature>
<gene>
    <name evidence="9" type="ORF">IAB38_05720</name>
</gene>
<keyword evidence="6 7" id="KW-0472">Membrane</keyword>
<dbReference type="InterPro" id="IPR000515">
    <property type="entry name" value="MetI-like"/>
</dbReference>
<keyword evidence="3" id="KW-1003">Cell membrane</keyword>
<keyword evidence="5 7" id="KW-1133">Transmembrane helix</keyword>
<dbReference type="EMBL" id="DVHC01000059">
    <property type="protein sequence ID" value="HIR59533.1"/>
    <property type="molecule type" value="Genomic_DNA"/>
</dbReference>
<keyword evidence="2 7" id="KW-0813">Transport</keyword>
<proteinExistence type="inferred from homology"/>
<evidence type="ECO:0000259" key="8">
    <source>
        <dbReference type="PROSITE" id="PS50928"/>
    </source>
</evidence>
<evidence type="ECO:0000256" key="5">
    <source>
        <dbReference type="ARBA" id="ARBA00022989"/>
    </source>
</evidence>
<evidence type="ECO:0000313" key="10">
    <source>
        <dbReference type="Proteomes" id="UP000824232"/>
    </source>
</evidence>
<dbReference type="GO" id="GO:0055085">
    <property type="term" value="P:transmembrane transport"/>
    <property type="evidence" value="ECO:0007669"/>
    <property type="project" value="InterPro"/>
</dbReference>
<dbReference type="PROSITE" id="PS50928">
    <property type="entry name" value="ABC_TM1"/>
    <property type="match status" value="1"/>
</dbReference>
<evidence type="ECO:0000256" key="3">
    <source>
        <dbReference type="ARBA" id="ARBA00022475"/>
    </source>
</evidence>
<evidence type="ECO:0000256" key="6">
    <source>
        <dbReference type="ARBA" id="ARBA00023136"/>
    </source>
</evidence>
<dbReference type="PANTHER" id="PTHR30151">
    <property type="entry name" value="ALKANE SULFONATE ABC TRANSPORTER-RELATED, MEMBRANE SUBUNIT"/>
    <property type="match status" value="1"/>
</dbReference>
<dbReference type="Pfam" id="PF00528">
    <property type="entry name" value="BPD_transp_1"/>
    <property type="match status" value="1"/>
</dbReference>
<feature type="transmembrane region" description="Helical" evidence="7">
    <location>
        <begin position="113"/>
        <end position="133"/>
    </location>
</feature>
<name>A0A9D1DV29_9FIRM</name>
<accession>A0A9D1DV29</accession>
<dbReference type="InterPro" id="IPR035906">
    <property type="entry name" value="MetI-like_sf"/>
</dbReference>
<protein>
    <submittedName>
        <fullName evidence="9">ABC transporter permease</fullName>
    </submittedName>
</protein>
<dbReference type="Gene3D" id="1.10.3720.10">
    <property type="entry name" value="MetI-like"/>
    <property type="match status" value="1"/>
</dbReference>
<reference evidence="9" key="1">
    <citation type="submission" date="2020-10" db="EMBL/GenBank/DDBJ databases">
        <authorList>
            <person name="Gilroy R."/>
        </authorList>
    </citation>
    <scope>NUCLEOTIDE SEQUENCE</scope>
    <source>
        <strain evidence="9">CHK184-20233</strain>
    </source>
</reference>
<sequence length="267" mass="30141">MSSYSMEHKEFLRKKKREKIIVISFQILILLVFILGWELLARFNLINTFLLSSPSLVLKTLGSLFTDNDLLVHIGITLYETVVSFLVVTIISLLVSTLFWFSKRLAKILDPYLTVLNSLPKVALGPLIIIWVGASTNSIIFMALLISLFLSIINVYHNFKETDSNYITLLRSLGASKIQIFMKAVIPSNLSNIINNLKINVSMCYIGVIMGELLVSKKGLGYLIMYGTQVFNIDLVIASVIVLGVLAFLFYYLICLLEKFIQKKTVN</sequence>
<dbReference type="Proteomes" id="UP000824232">
    <property type="component" value="Unassembled WGS sequence"/>
</dbReference>
<feature type="transmembrane region" description="Helical" evidence="7">
    <location>
        <begin position="70"/>
        <end position="101"/>
    </location>
</feature>
<organism evidence="9 10">
    <name type="scientific">Candidatus Onthousia excrementipullorum</name>
    <dbReference type="NCBI Taxonomy" id="2840884"/>
    <lineage>
        <taxon>Bacteria</taxon>
        <taxon>Bacillati</taxon>
        <taxon>Bacillota</taxon>
        <taxon>Bacilli</taxon>
        <taxon>Candidatus Onthousia</taxon>
    </lineage>
</organism>
<comment type="subcellular location">
    <subcellularLocation>
        <location evidence="1 7">Cell membrane</location>
        <topology evidence="1 7">Multi-pass membrane protein</topology>
    </subcellularLocation>
</comment>
<evidence type="ECO:0000313" key="9">
    <source>
        <dbReference type="EMBL" id="HIR59533.1"/>
    </source>
</evidence>
<dbReference type="CDD" id="cd06261">
    <property type="entry name" value="TM_PBP2"/>
    <property type="match status" value="1"/>
</dbReference>
<evidence type="ECO:0000256" key="4">
    <source>
        <dbReference type="ARBA" id="ARBA00022692"/>
    </source>
</evidence>
<evidence type="ECO:0000256" key="7">
    <source>
        <dbReference type="RuleBase" id="RU363032"/>
    </source>
</evidence>